<keyword evidence="8" id="KW-0464">Manganese</keyword>
<dbReference type="PANTHER" id="PTHR32057">
    <property type="entry name" value="PROTEIN ADENYLYLTRANSFERASE SELO, MITOCHONDRIAL"/>
    <property type="match status" value="1"/>
</dbReference>
<feature type="binding site" evidence="8">
    <location>
        <position position="268"/>
    </location>
    <ligand>
        <name>Mg(2+)</name>
        <dbReference type="ChEBI" id="CHEBI:18420"/>
    </ligand>
</feature>
<dbReference type="InterPro" id="IPR003846">
    <property type="entry name" value="SelO"/>
</dbReference>
<accession>A0ABQ5YSL7</accession>
<evidence type="ECO:0000256" key="4">
    <source>
        <dbReference type="ARBA" id="ARBA00022723"/>
    </source>
</evidence>
<feature type="binding site" evidence="8">
    <location>
        <position position="125"/>
    </location>
    <ligand>
        <name>ATP</name>
        <dbReference type="ChEBI" id="CHEBI:30616"/>
    </ligand>
</feature>
<dbReference type="HAMAP" id="MF_00692">
    <property type="entry name" value="SelO"/>
    <property type="match status" value="1"/>
</dbReference>
<feature type="binding site" evidence="8">
    <location>
        <position position="93"/>
    </location>
    <ligand>
        <name>ATP</name>
        <dbReference type="ChEBI" id="CHEBI:30616"/>
    </ligand>
</feature>
<dbReference type="EC" id="2.7.7.-" evidence="8"/>
<keyword evidence="5 8" id="KW-0547">Nucleotide-binding</keyword>
<evidence type="ECO:0000256" key="7">
    <source>
        <dbReference type="ARBA" id="ARBA00022842"/>
    </source>
</evidence>
<feature type="binding site" evidence="8">
    <location>
        <position position="259"/>
    </location>
    <ligand>
        <name>Mg(2+)</name>
        <dbReference type="ChEBI" id="CHEBI:18420"/>
    </ligand>
</feature>
<evidence type="ECO:0000256" key="6">
    <source>
        <dbReference type="ARBA" id="ARBA00022840"/>
    </source>
</evidence>
<organism evidence="9 10">
    <name type="scientific">Limnobacter litoralis</name>
    <dbReference type="NCBI Taxonomy" id="481366"/>
    <lineage>
        <taxon>Bacteria</taxon>
        <taxon>Pseudomonadati</taxon>
        <taxon>Pseudomonadota</taxon>
        <taxon>Betaproteobacteria</taxon>
        <taxon>Burkholderiales</taxon>
        <taxon>Burkholderiaceae</taxon>
        <taxon>Limnobacter</taxon>
    </lineage>
</organism>
<feature type="binding site" evidence="8">
    <location>
        <position position="91"/>
    </location>
    <ligand>
        <name>ATP</name>
        <dbReference type="ChEBI" id="CHEBI:30616"/>
    </ligand>
</feature>
<comment type="catalytic activity">
    <reaction evidence="8">
        <text>L-seryl-[protein] + ATP = 3-O-(5'-adenylyl)-L-seryl-[protein] + diphosphate</text>
        <dbReference type="Rhea" id="RHEA:58120"/>
        <dbReference type="Rhea" id="RHEA-COMP:9863"/>
        <dbReference type="Rhea" id="RHEA-COMP:15073"/>
        <dbReference type="ChEBI" id="CHEBI:29999"/>
        <dbReference type="ChEBI" id="CHEBI:30616"/>
        <dbReference type="ChEBI" id="CHEBI:33019"/>
        <dbReference type="ChEBI" id="CHEBI:142516"/>
        <dbReference type="EC" id="2.7.7.108"/>
    </reaction>
</comment>
<comment type="catalytic activity">
    <reaction evidence="8">
        <text>L-tyrosyl-[protein] + UTP = O-(5'-uridylyl)-L-tyrosyl-[protein] + diphosphate</text>
        <dbReference type="Rhea" id="RHEA:83887"/>
        <dbReference type="Rhea" id="RHEA-COMP:10136"/>
        <dbReference type="Rhea" id="RHEA-COMP:20238"/>
        <dbReference type="ChEBI" id="CHEBI:33019"/>
        <dbReference type="ChEBI" id="CHEBI:46398"/>
        <dbReference type="ChEBI" id="CHEBI:46858"/>
        <dbReference type="ChEBI" id="CHEBI:90602"/>
    </reaction>
</comment>
<comment type="function">
    <text evidence="8">Nucleotidyltransferase involved in the post-translational modification of proteins. It can catalyze the addition of adenosine monophosphate (AMP) or uridine monophosphate (UMP) to a protein, resulting in modifications known as AMPylation and UMPylation.</text>
</comment>
<keyword evidence="7 8" id="KW-0460">Magnesium</keyword>
<comment type="catalytic activity">
    <reaction evidence="8">
        <text>L-threonyl-[protein] + ATP = 3-O-(5'-adenylyl)-L-threonyl-[protein] + diphosphate</text>
        <dbReference type="Rhea" id="RHEA:54292"/>
        <dbReference type="Rhea" id="RHEA-COMP:11060"/>
        <dbReference type="Rhea" id="RHEA-COMP:13847"/>
        <dbReference type="ChEBI" id="CHEBI:30013"/>
        <dbReference type="ChEBI" id="CHEBI:30616"/>
        <dbReference type="ChEBI" id="CHEBI:33019"/>
        <dbReference type="ChEBI" id="CHEBI:138113"/>
        <dbReference type="EC" id="2.7.7.108"/>
    </reaction>
</comment>
<evidence type="ECO:0000313" key="10">
    <source>
        <dbReference type="Proteomes" id="UP001156664"/>
    </source>
</evidence>
<dbReference type="PANTHER" id="PTHR32057:SF14">
    <property type="entry name" value="PROTEIN ADENYLYLTRANSFERASE SELO, MITOCHONDRIAL"/>
    <property type="match status" value="1"/>
</dbReference>
<protein>
    <recommendedName>
        <fullName evidence="8">Protein nucleotidyltransferase YdiU</fullName>
        <ecNumber evidence="8">2.7.7.-</ecNumber>
    </recommendedName>
    <alternativeName>
        <fullName evidence="8">Protein adenylyltransferase YdiU</fullName>
        <ecNumber evidence="8">2.7.7.108</ecNumber>
    </alternativeName>
    <alternativeName>
        <fullName evidence="8">Protein uridylyltransferase YdiU</fullName>
        <ecNumber evidence="8">2.7.7.-</ecNumber>
    </alternativeName>
</protein>
<comment type="cofactor">
    <cofactor evidence="8">
        <name>Mg(2+)</name>
        <dbReference type="ChEBI" id="CHEBI:18420"/>
    </cofactor>
    <cofactor evidence="8">
        <name>Mn(2+)</name>
        <dbReference type="ChEBI" id="CHEBI:29035"/>
    </cofactor>
</comment>
<comment type="catalytic activity">
    <reaction evidence="8">
        <text>L-seryl-[protein] + UTP = O-(5'-uridylyl)-L-seryl-[protein] + diphosphate</text>
        <dbReference type="Rhea" id="RHEA:64604"/>
        <dbReference type="Rhea" id="RHEA-COMP:9863"/>
        <dbReference type="Rhea" id="RHEA-COMP:16635"/>
        <dbReference type="ChEBI" id="CHEBI:29999"/>
        <dbReference type="ChEBI" id="CHEBI:33019"/>
        <dbReference type="ChEBI" id="CHEBI:46398"/>
        <dbReference type="ChEBI" id="CHEBI:156051"/>
    </reaction>
</comment>
<dbReference type="NCBIfam" id="NF000658">
    <property type="entry name" value="PRK00029.1"/>
    <property type="match status" value="1"/>
</dbReference>
<feature type="binding site" evidence="8">
    <location>
        <position position="94"/>
    </location>
    <ligand>
        <name>ATP</name>
        <dbReference type="ChEBI" id="CHEBI:30616"/>
    </ligand>
</feature>
<reference evidence="10" key="1">
    <citation type="journal article" date="2019" name="Int. J. Syst. Evol. Microbiol.">
        <title>The Global Catalogue of Microorganisms (GCM) 10K type strain sequencing project: providing services to taxonomists for standard genome sequencing and annotation.</title>
        <authorList>
            <consortium name="The Broad Institute Genomics Platform"/>
            <consortium name="The Broad Institute Genome Sequencing Center for Infectious Disease"/>
            <person name="Wu L."/>
            <person name="Ma J."/>
        </authorList>
    </citation>
    <scope>NUCLEOTIDE SEQUENCE [LARGE SCALE GENOMIC DNA]</scope>
    <source>
        <strain evidence="10">NBRC 105857</strain>
    </source>
</reference>
<comment type="caution">
    <text evidence="9">The sequence shown here is derived from an EMBL/GenBank/DDBJ whole genome shotgun (WGS) entry which is preliminary data.</text>
</comment>
<feature type="binding site" evidence="8">
    <location>
        <position position="176"/>
    </location>
    <ligand>
        <name>ATP</name>
        <dbReference type="ChEBI" id="CHEBI:30616"/>
    </ligand>
</feature>
<comment type="similarity">
    <text evidence="1 8">Belongs to the SELO family.</text>
</comment>
<feature type="binding site" evidence="8">
    <location>
        <position position="268"/>
    </location>
    <ligand>
        <name>ATP</name>
        <dbReference type="ChEBI" id="CHEBI:30616"/>
    </ligand>
</feature>
<keyword evidence="10" id="KW-1185">Reference proteome</keyword>
<comment type="catalytic activity">
    <reaction evidence="8">
        <text>L-histidyl-[protein] + UTP = N(tele)-(5'-uridylyl)-L-histidyl-[protein] + diphosphate</text>
        <dbReference type="Rhea" id="RHEA:83891"/>
        <dbReference type="Rhea" id="RHEA-COMP:9745"/>
        <dbReference type="Rhea" id="RHEA-COMP:20239"/>
        <dbReference type="ChEBI" id="CHEBI:29979"/>
        <dbReference type="ChEBI" id="CHEBI:33019"/>
        <dbReference type="ChEBI" id="CHEBI:46398"/>
        <dbReference type="ChEBI" id="CHEBI:233474"/>
    </reaction>
</comment>
<dbReference type="Pfam" id="PF02696">
    <property type="entry name" value="SelO"/>
    <property type="match status" value="1"/>
</dbReference>
<comment type="catalytic activity">
    <reaction evidence="8">
        <text>L-tyrosyl-[protein] + ATP = O-(5'-adenylyl)-L-tyrosyl-[protein] + diphosphate</text>
        <dbReference type="Rhea" id="RHEA:54288"/>
        <dbReference type="Rhea" id="RHEA-COMP:10136"/>
        <dbReference type="Rhea" id="RHEA-COMP:13846"/>
        <dbReference type="ChEBI" id="CHEBI:30616"/>
        <dbReference type="ChEBI" id="CHEBI:33019"/>
        <dbReference type="ChEBI" id="CHEBI:46858"/>
        <dbReference type="ChEBI" id="CHEBI:83624"/>
        <dbReference type="EC" id="2.7.7.108"/>
    </reaction>
</comment>
<feature type="active site" description="Proton acceptor" evidence="8">
    <location>
        <position position="258"/>
    </location>
</feature>
<gene>
    <name evidence="8" type="primary">ydiU</name>
    <name evidence="8" type="synonym">selO</name>
    <name evidence="9" type="ORF">GCM10007875_10060</name>
</gene>
<evidence type="ECO:0000256" key="2">
    <source>
        <dbReference type="ARBA" id="ARBA00022679"/>
    </source>
</evidence>
<evidence type="ECO:0000256" key="5">
    <source>
        <dbReference type="ARBA" id="ARBA00022741"/>
    </source>
</evidence>
<feature type="binding site" evidence="8">
    <location>
        <position position="126"/>
    </location>
    <ligand>
        <name>ATP</name>
        <dbReference type="ChEBI" id="CHEBI:30616"/>
    </ligand>
</feature>
<evidence type="ECO:0000256" key="1">
    <source>
        <dbReference type="ARBA" id="ARBA00009747"/>
    </source>
</evidence>
<dbReference type="EMBL" id="BSOJ01000009">
    <property type="protein sequence ID" value="GLR25918.1"/>
    <property type="molecule type" value="Genomic_DNA"/>
</dbReference>
<sequence length="497" mass="55840">MFDVKSPVLTHRYAKLGKPFVYNVPATPLRETPHLLHLNESLSNALGLQPDSLRSKAAIDQLTGNQPWPGYPSVASIYCGHQFGVFVPQLGDGRALLIAEMDTPSGYQQLQLKGAGPTPFSRQGDGRAVLRSSIREYLASEAMHHLGIPTTRALSLTATADPVFRETTETAAVVCRVSPSFLRFGHIEYFTYSNQLDALKTLLLWHIQNQHPELASAHAEDHFEKTLFDWLAWVIQRTAKLMAQWQSVGFCHGVMNTDNMSLLGLTIDYGPYGFIDHFDIDHICNHSDHQGRYSYRNQPQIGHWNLYALAQALSPLLPHGKEDLQSLLDGYVDHFQQAHRDLFCAKLGLNPAQANGFEEDTLKFMHEQQIDFTRFFRSLSVITPELGLEQCWAQWQQSSFFALKLGQSEQVDAGRQWLGHWLALQPNTDGLDAINPAFVLRNHLLQNCIEQSKTGDFSGIEDLYQALIDPFNTKAASADFYGETPEWARSLVLSCSS</sequence>
<keyword evidence="3 8" id="KW-0548">Nucleotidyltransferase</keyword>
<dbReference type="EC" id="2.7.7.108" evidence="8"/>
<proteinExistence type="inferred from homology"/>
<evidence type="ECO:0000256" key="3">
    <source>
        <dbReference type="ARBA" id="ARBA00022695"/>
    </source>
</evidence>
<dbReference type="Proteomes" id="UP001156664">
    <property type="component" value="Unassembled WGS sequence"/>
</dbReference>
<feature type="binding site" evidence="8">
    <location>
        <position position="183"/>
    </location>
    <ligand>
        <name>ATP</name>
        <dbReference type="ChEBI" id="CHEBI:30616"/>
    </ligand>
</feature>
<feature type="binding site" evidence="8">
    <location>
        <position position="113"/>
    </location>
    <ligand>
        <name>ATP</name>
        <dbReference type="ChEBI" id="CHEBI:30616"/>
    </ligand>
</feature>
<keyword evidence="4 8" id="KW-0479">Metal-binding</keyword>
<name>A0ABQ5YSL7_9BURK</name>
<keyword evidence="6 8" id="KW-0067">ATP-binding</keyword>
<dbReference type="RefSeq" id="WP_284280356.1">
    <property type="nucleotide sequence ID" value="NZ_BSOJ01000009.1"/>
</dbReference>
<evidence type="ECO:0000256" key="8">
    <source>
        <dbReference type="HAMAP-Rule" id="MF_00692"/>
    </source>
</evidence>
<keyword evidence="2 8" id="KW-0808">Transferase</keyword>
<evidence type="ECO:0000313" key="9">
    <source>
        <dbReference type="EMBL" id="GLR25918.1"/>
    </source>
</evidence>